<proteinExistence type="inferred from homology"/>
<dbReference type="SUPFAM" id="SSF75217">
    <property type="entry name" value="alpha/beta knot"/>
    <property type="match status" value="1"/>
</dbReference>
<evidence type="ECO:0000256" key="2">
    <source>
        <dbReference type="ARBA" id="ARBA00022603"/>
    </source>
</evidence>
<dbReference type="GO" id="GO:0003723">
    <property type="term" value="F:RNA binding"/>
    <property type="evidence" value="ECO:0007669"/>
    <property type="project" value="InterPro"/>
</dbReference>
<keyword evidence="2 6" id="KW-0489">Methyltransferase</keyword>
<dbReference type="EMBL" id="FMZO01000003">
    <property type="protein sequence ID" value="SDC68191.1"/>
    <property type="molecule type" value="Genomic_DNA"/>
</dbReference>
<evidence type="ECO:0000259" key="5">
    <source>
        <dbReference type="Pfam" id="PF22435"/>
    </source>
</evidence>
<dbReference type="Pfam" id="PF22435">
    <property type="entry name" value="MRM3-like_sub_bind"/>
    <property type="match status" value="1"/>
</dbReference>
<evidence type="ECO:0000256" key="1">
    <source>
        <dbReference type="ARBA" id="ARBA00007228"/>
    </source>
</evidence>
<dbReference type="GO" id="GO:0006396">
    <property type="term" value="P:RNA processing"/>
    <property type="evidence" value="ECO:0007669"/>
    <property type="project" value="InterPro"/>
</dbReference>
<dbReference type="PANTHER" id="PTHR43191:SF2">
    <property type="entry name" value="RRNA METHYLTRANSFERASE 3, MITOCHONDRIAL"/>
    <property type="match status" value="1"/>
</dbReference>
<dbReference type="OrthoDB" id="9785673at2"/>
<reference evidence="7" key="1">
    <citation type="submission" date="2016-10" db="EMBL/GenBank/DDBJ databases">
        <authorList>
            <person name="Varghese N."/>
            <person name="Submissions S."/>
        </authorList>
    </citation>
    <scope>NUCLEOTIDE SEQUENCE [LARGE SCALE GENOMIC DNA]</scope>
    <source>
        <strain evidence="7">DSM 25811 / CCM 8410 / LMG 26954 / E90</strain>
    </source>
</reference>
<dbReference type="InterPro" id="IPR001537">
    <property type="entry name" value="SpoU_MeTrfase"/>
</dbReference>
<dbReference type="Gene3D" id="3.30.1330.30">
    <property type="match status" value="1"/>
</dbReference>
<dbReference type="SUPFAM" id="SSF55315">
    <property type="entry name" value="L30e-like"/>
    <property type="match status" value="1"/>
</dbReference>
<dbReference type="InterPro" id="IPR029064">
    <property type="entry name" value="Ribosomal_eL30-like_sf"/>
</dbReference>
<accession>A0A1G6NKJ1</accession>
<keyword evidence="7" id="KW-1185">Reference proteome</keyword>
<dbReference type="AlphaFoldDB" id="A0A1G6NKJ1"/>
<comment type="similarity">
    <text evidence="1">Belongs to the class IV-like SAM-binding methyltransferase superfamily. RNA methyltransferase TrmH family.</text>
</comment>
<dbReference type="CDD" id="cd18109">
    <property type="entry name" value="SpoU-like_RNA-MTase"/>
    <property type="match status" value="1"/>
</dbReference>
<organism evidence="6 7">
    <name type="scientific">Niabella drilacis (strain DSM 25811 / CCM 8410 / CCUG 62505 / LMG 26954 / E90)</name>
    <dbReference type="NCBI Taxonomy" id="1285928"/>
    <lineage>
        <taxon>Bacteria</taxon>
        <taxon>Pseudomonadati</taxon>
        <taxon>Bacteroidota</taxon>
        <taxon>Chitinophagia</taxon>
        <taxon>Chitinophagales</taxon>
        <taxon>Chitinophagaceae</taxon>
        <taxon>Niabella</taxon>
    </lineage>
</organism>
<dbReference type="PANTHER" id="PTHR43191">
    <property type="entry name" value="RRNA METHYLTRANSFERASE 3"/>
    <property type="match status" value="1"/>
</dbReference>
<dbReference type="InterPro" id="IPR029028">
    <property type="entry name" value="Alpha/beta_knot_MTases"/>
</dbReference>
<dbReference type="RefSeq" id="WP_090389471.1">
    <property type="nucleotide sequence ID" value="NZ_FMZO01000003.1"/>
</dbReference>
<gene>
    <name evidence="6" type="ORF">SAMN04487894_103304</name>
</gene>
<dbReference type="GO" id="GO:0008173">
    <property type="term" value="F:RNA methyltransferase activity"/>
    <property type="evidence" value="ECO:0007669"/>
    <property type="project" value="InterPro"/>
</dbReference>
<evidence type="ECO:0000313" key="7">
    <source>
        <dbReference type="Proteomes" id="UP000198757"/>
    </source>
</evidence>
<dbReference type="InterPro" id="IPR053888">
    <property type="entry name" value="MRM3-like_sub_bind"/>
</dbReference>
<name>A0A1G6NKJ1_NIADE</name>
<dbReference type="InterPro" id="IPR051259">
    <property type="entry name" value="rRNA_Methyltransferase"/>
</dbReference>
<keyword evidence="3 6" id="KW-0808">Transferase</keyword>
<dbReference type="GO" id="GO:0032259">
    <property type="term" value="P:methylation"/>
    <property type="evidence" value="ECO:0007669"/>
    <property type="project" value="UniProtKB-KW"/>
</dbReference>
<feature type="domain" description="tRNA/rRNA methyltransferase SpoU type" evidence="4">
    <location>
        <begin position="106"/>
        <end position="241"/>
    </location>
</feature>
<dbReference type="Pfam" id="PF00588">
    <property type="entry name" value="SpoU_methylase"/>
    <property type="match status" value="1"/>
</dbReference>
<dbReference type="Proteomes" id="UP000198757">
    <property type="component" value="Unassembled WGS sequence"/>
</dbReference>
<dbReference type="InterPro" id="IPR029026">
    <property type="entry name" value="tRNA_m1G_MTases_N"/>
</dbReference>
<sequence>MLSKSEVKYIQSLFQKKFRDAEGCYLAEGPKIVDEALNTPGITVKKIWGLEEWVLRQQPLHPGVEMIPVEGFELEKISQLKTPNETVALIAKKDSENTGWYDAGTLVLMLDGIQDPGNMGTIIRTADWFGVPGIICSRDCTDVYNSKVVQATMGSLFRIPVTYTDLPGWLAHQNNIPVYGALLNGTPLQKRQDAARGILVIGNESKGIRPDVAARLTHKITIERIGAAESLNAAVATGILLSYLK</sequence>
<evidence type="ECO:0000259" key="4">
    <source>
        <dbReference type="Pfam" id="PF00588"/>
    </source>
</evidence>
<evidence type="ECO:0000313" key="6">
    <source>
        <dbReference type="EMBL" id="SDC68191.1"/>
    </source>
</evidence>
<feature type="domain" description="MRM3-like substrate binding" evidence="5">
    <location>
        <begin position="5"/>
        <end position="88"/>
    </location>
</feature>
<protein>
    <submittedName>
        <fullName evidence="6">RNA methyltransferase, TrmH family</fullName>
    </submittedName>
</protein>
<dbReference type="Gene3D" id="3.40.1280.10">
    <property type="match status" value="1"/>
</dbReference>
<dbReference type="STRING" id="1285928.SAMN04487894_103304"/>
<evidence type="ECO:0000256" key="3">
    <source>
        <dbReference type="ARBA" id="ARBA00022679"/>
    </source>
</evidence>